<evidence type="ECO:0000313" key="6">
    <source>
        <dbReference type="Proteomes" id="UP001066276"/>
    </source>
</evidence>
<dbReference type="FunFam" id="3.30.70.270:FF:000003">
    <property type="entry name" value="Transposon Ty3-G Gag-Pol polyprotein"/>
    <property type="match status" value="1"/>
</dbReference>
<organism evidence="5 6">
    <name type="scientific">Pleurodeles waltl</name>
    <name type="common">Iberian ribbed newt</name>
    <dbReference type="NCBI Taxonomy" id="8319"/>
    <lineage>
        <taxon>Eukaryota</taxon>
        <taxon>Metazoa</taxon>
        <taxon>Chordata</taxon>
        <taxon>Craniata</taxon>
        <taxon>Vertebrata</taxon>
        <taxon>Euteleostomi</taxon>
        <taxon>Amphibia</taxon>
        <taxon>Batrachia</taxon>
        <taxon>Caudata</taxon>
        <taxon>Salamandroidea</taxon>
        <taxon>Salamandridae</taxon>
        <taxon>Pleurodelinae</taxon>
        <taxon>Pleurodeles</taxon>
    </lineage>
</organism>
<dbReference type="SUPFAM" id="SSF56672">
    <property type="entry name" value="DNA/RNA polymerases"/>
    <property type="match status" value="1"/>
</dbReference>
<accession>A0AAV7ME82</accession>
<dbReference type="Proteomes" id="UP001066276">
    <property type="component" value="Chromosome 10"/>
</dbReference>
<dbReference type="GO" id="GO:0004523">
    <property type="term" value="F:RNA-DNA hybrid ribonuclease activity"/>
    <property type="evidence" value="ECO:0007669"/>
    <property type="project" value="UniProtKB-EC"/>
</dbReference>
<dbReference type="InterPro" id="IPR050951">
    <property type="entry name" value="Retrovirus_Pol_polyprotein"/>
</dbReference>
<name>A0AAV7ME82_PLEWA</name>
<dbReference type="Pfam" id="PF17919">
    <property type="entry name" value="RT_RNaseH_2"/>
    <property type="match status" value="1"/>
</dbReference>
<reference evidence="5" key="1">
    <citation type="journal article" date="2022" name="bioRxiv">
        <title>Sequencing and chromosome-scale assembly of the giantPleurodeles waltlgenome.</title>
        <authorList>
            <person name="Brown T."/>
            <person name="Elewa A."/>
            <person name="Iarovenko S."/>
            <person name="Subramanian E."/>
            <person name="Araus A.J."/>
            <person name="Petzold A."/>
            <person name="Susuki M."/>
            <person name="Suzuki K.-i.T."/>
            <person name="Hayashi T."/>
            <person name="Toyoda A."/>
            <person name="Oliveira C."/>
            <person name="Osipova E."/>
            <person name="Leigh N.D."/>
            <person name="Simon A."/>
            <person name="Yun M.H."/>
        </authorList>
    </citation>
    <scope>NUCLEOTIDE SEQUENCE</scope>
    <source>
        <strain evidence="5">20211129_DDA</strain>
        <tissue evidence="5">Liver</tissue>
    </source>
</reference>
<dbReference type="InterPro" id="IPR043128">
    <property type="entry name" value="Rev_trsase/Diguanyl_cyclase"/>
</dbReference>
<gene>
    <name evidence="5" type="ORF">NDU88_006497</name>
</gene>
<feature type="domain" description="Reverse transcriptase" evidence="4">
    <location>
        <begin position="1"/>
        <end position="74"/>
    </location>
</feature>
<evidence type="ECO:0000256" key="2">
    <source>
        <dbReference type="ARBA" id="ARBA00012180"/>
    </source>
</evidence>
<dbReference type="PROSITE" id="PS50878">
    <property type="entry name" value="RT_POL"/>
    <property type="match status" value="1"/>
</dbReference>
<evidence type="ECO:0000256" key="1">
    <source>
        <dbReference type="ARBA" id="ARBA00010879"/>
    </source>
</evidence>
<dbReference type="CDD" id="cd01647">
    <property type="entry name" value="RT_LTR"/>
    <property type="match status" value="1"/>
</dbReference>
<keyword evidence="6" id="KW-1185">Reference proteome</keyword>
<comment type="similarity">
    <text evidence="1">Belongs to the beta type-B retroviral polymerase family. HERV class-II K(HML-2) pol subfamily.</text>
</comment>
<protein>
    <recommendedName>
        <fullName evidence="2">ribonuclease H</fullName>
        <ecNumber evidence="2">3.1.26.4</ecNumber>
    </recommendedName>
</protein>
<dbReference type="PANTHER" id="PTHR37984:SF5">
    <property type="entry name" value="PROTEIN NYNRIN-LIKE"/>
    <property type="match status" value="1"/>
</dbReference>
<dbReference type="InterPro" id="IPR043502">
    <property type="entry name" value="DNA/RNA_pol_sf"/>
</dbReference>
<dbReference type="InterPro" id="IPR000477">
    <property type="entry name" value="RT_dom"/>
</dbReference>
<dbReference type="CDD" id="cd09274">
    <property type="entry name" value="RNase_HI_RT_Ty3"/>
    <property type="match status" value="1"/>
</dbReference>
<dbReference type="EMBL" id="JANPWB010000014">
    <property type="protein sequence ID" value="KAJ1101429.1"/>
    <property type="molecule type" value="Genomic_DNA"/>
</dbReference>
<dbReference type="Gene3D" id="3.10.20.370">
    <property type="match status" value="1"/>
</dbReference>
<sequence length="249" mass="28113">MPAIFQRLVNGVLAGKDAYCEAYLDDIAVYSSSWEEHLLHLKEVLQALQQAGLTIKASKCQIGQGSVVYLGHLVELTSKKQPRLVNWTEACQKAFDSLKEAMCTAPVLKVPDYSQEFIVQTDASEHGIGAVLAQLNEEGSDQPVVFISRRLLPREQRWSAIEREAFAVVWALKKLRSYLFGTHFRVPTDHGPLRWLMQMRGENPKLLRWSISLQGMDFTVEHCPGVDHANADGLSRYFRLRDESSQEVG</sequence>
<keyword evidence="3" id="KW-0511">Multifunctional enzyme</keyword>
<dbReference type="FunFam" id="3.10.20.370:FF:000001">
    <property type="entry name" value="Retrovirus-related Pol polyprotein from transposon 17.6-like protein"/>
    <property type="match status" value="1"/>
</dbReference>
<dbReference type="AlphaFoldDB" id="A0AAV7ME82"/>
<comment type="caution">
    <text evidence="5">The sequence shown here is derived from an EMBL/GenBank/DDBJ whole genome shotgun (WGS) entry which is preliminary data.</text>
</comment>
<dbReference type="Pfam" id="PF00078">
    <property type="entry name" value="RVT_1"/>
    <property type="match status" value="1"/>
</dbReference>
<evidence type="ECO:0000313" key="5">
    <source>
        <dbReference type="EMBL" id="KAJ1101429.1"/>
    </source>
</evidence>
<dbReference type="PANTHER" id="PTHR37984">
    <property type="entry name" value="PROTEIN CBG26694"/>
    <property type="match status" value="1"/>
</dbReference>
<evidence type="ECO:0000259" key="4">
    <source>
        <dbReference type="PROSITE" id="PS50878"/>
    </source>
</evidence>
<proteinExistence type="inferred from homology"/>
<evidence type="ECO:0000256" key="3">
    <source>
        <dbReference type="ARBA" id="ARBA00023268"/>
    </source>
</evidence>
<dbReference type="InterPro" id="IPR041577">
    <property type="entry name" value="RT_RNaseH_2"/>
</dbReference>
<dbReference type="Gene3D" id="3.30.70.270">
    <property type="match status" value="1"/>
</dbReference>
<dbReference type="EC" id="3.1.26.4" evidence="2"/>